<feature type="compositionally biased region" description="Basic residues" evidence="1">
    <location>
        <begin position="73"/>
        <end position="83"/>
    </location>
</feature>
<feature type="compositionally biased region" description="Basic and acidic residues" evidence="1">
    <location>
        <begin position="84"/>
        <end position="96"/>
    </location>
</feature>
<keyword evidence="3" id="KW-1185">Reference proteome</keyword>
<dbReference type="PANTHER" id="PTHR34660:SF3">
    <property type="entry name" value="RRM DOMAIN-CONTAINING PROTEIN"/>
    <property type="match status" value="1"/>
</dbReference>
<protein>
    <submittedName>
        <fullName evidence="2">Uncharacterized protein</fullName>
    </submittedName>
</protein>
<evidence type="ECO:0000313" key="3">
    <source>
        <dbReference type="Proteomes" id="UP000623129"/>
    </source>
</evidence>
<accession>A0A833VLE0</accession>
<feature type="compositionally biased region" description="Basic and acidic residues" evidence="1">
    <location>
        <begin position="430"/>
        <end position="440"/>
    </location>
</feature>
<name>A0A833VLE0_9POAL</name>
<feature type="compositionally biased region" description="Low complexity" evidence="1">
    <location>
        <begin position="531"/>
        <end position="547"/>
    </location>
</feature>
<dbReference type="OrthoDB" id="1913135at2759"/>
<organism evidence="2 3">
    <name type="scientific">Carex littledalei</name>
    <dbReference type="NCBI Taxonomy" id="544730"/>
    <lineage>
        <taxon>Eukaryota</taxon>
        <taxon>Viridiplantae</taxon>
        <taxon>Streptophyta</taxon>
        <taxon>Embryophyta</taxon>
        <taxon>Tracheophyta</taxon>
        <taxon>Spermatophyta</taxon>
        <taxon>Magnoliopsida</taxon>
        <taxon>Liliopsida</taxon>
        <taxon>Poales</taxon>
        <taxon>Cyperaceae</taxon>
        <taxon>Cyperoideae</taxon>
        <taxon>Cariceae</taxon>
        <taxon>Carex</taxon>
        <taxon>Carex subgen. Euthyceras</taxon>
    </lineage>
</organism>
<evidence type="ECO:0000256" key="1">
    <source>
        <dbReference type="SAM" id="MobiDB-lite"/>
    </source>
</evidence>
<reference evidence="2" key="1">
    <citation type="submission" date="2020-01" db="EMBL/GenBank/DDBJ databases">
        <title>Genome sequence of Kobresia littledalei, the first chromosome-level genome in the family Cyperaceae.</title>
        <authorList>
            <person name="Qu G."/>
        </authorList>
    </citation>
    <scope>NUCLEOTIDE SEQUENCE</scope>
    <source>
        <strain evidence="2">C.B.Clarke</strain>
        <tissue evidence="2">Leaf</tissue>
    </source>
</reference>
<feature type="region of interest" description="Disordered" evidence="1">
    <location>
        <begin position="513"/>
        <end position="547"/>
    </location>
</feature>
<dbReference type="AlphaFoldDB" id="A0A833VLE0"/>
<feature type="compositionally biased region" description="Polar residues" evidence="1">
    <location>
        <begin position="264"/>
        <end position="295"/>
    </location>
</feature>
<feature type="compositionally biased region" description="Pro residues" evidence="1">
    <location>
        <begin position="1"/>
        <end position="12"/>
    </location>
</feature>
<evidence type="ECO:0000313" key="2">
    <source>
        <dbReference type="EMBL" id="KAF3327733.1"/>
    </source>
</evidence>
<feature type="compositionally biased region" description="Basic and acidic residues" evidence="1">
    <location>
        <begin position="14"/>
        <end position="28"/>
    </location>
</feature>
<comment type="caution">
    <text evidence="2">The sequence shown here is derived from an EMBL/GenBank/DDBJ whole genome shotgun (WGS) entry which is preliminary data.</text>
</comment>
<feature type="compositionally biased region" description="Basic and acidic residues" evidence="1">
    <location>
        <begin position="248"/>
        <end position="259"/>
    </location>
</feature>
<feature type="region of interest" description="Disordered" evidence="1">
    <location>
        <begin position="1"/>
        <end position="451"/>
    </location>
</feature>
<feature type="compositionally biased region" description="Polar residues" evidence="1">
    <location>
        <begin position="341"/>
        <end position="351"/>
    </location>
</feature>
<feature type="compositionally biased region" description="Basic and acidic residues" evidence="1">
    <location>
        <begin position="297"/>
        <end position="306"/>
    </location>
</feature>
<dbReference type="Proteomes" id="UP000623129">
    <property type="component" value="Unassembled WGS sequence"/>
</dbReference>
<feature type="compositionally biased region" description="Basic and acidic residues" evidence="1">
    <location>
        <begin position="37"/>
        <end position="72"/>
    </location>
</feature>
<feature type="compositionally biased region" description="Basic and acidic residues" evidence="1">
    <location>
        <begin position="366"/>
        <end position="422"/>
    </location>
</feature>
<feature type="compositionally biased region" description="Basic and acidic residues" evidence="1">
    <location>
        <begin position="108"/>
        <end position="125"/>
    </location>
</feature>
<dbReference type="EMBL" id="SWLB01000017">
    <property type="protein sequence ID" value="KAF3327733.1"/>
    <property type="molecule type" value="Genomic_DNA"/>
</dbReference>
<gene>
    <name evidence="2" type="ORF">FCM35_KLT07851</name>
</gene>
<sequence length="661" mass="73988">MSRCFPYPPPGFEPKLKNDHVDLLLKEKHKDKKQKKEKKDKDKRDGKEKREKDEHHSKEKNRDGDRDKEKKEKKEKHKHKKKEKGRDKESDKDKHRAPSVLLPVPTEKTPEDSRILSEHSRRVDEVSQAGPGNQFMERRVAGTSTYGASEKRPVPVPVQQSVPSVHRKSNDAVKVGPTSQTTNHRVTIVSERRVAGMPSTSSPEEGMIAKRTVSSASNPNVKNSNSLVQRKSNGPPNHVVSHHGTGLTERRVVGAEAKKPVPSPLNSLQGKSNGPTSQSTNHPQLPLTSSTQNRLAATERGEEAKRVVGNSVMPVQRKTGGPTFQVTNNHHAAGLSERRVGSNQNMGPTSTPDEDREKGGLNLRGIEPDTVKEEGKREKRKERDEKKAREKELRRLEKKQRKEREKEEREKKKEIERDKAKEVGSSMMRHSIEGPRRNIEKVGPTDGFLSKKRKEGEINGFLHEDDLRAKKLARTSPLNTLKRKDASTNGFVHETDVGSTKLTKKISPYPLPLENGRTSNHLPPLLPPPVKLSSSSPSTTTTNNTPANVSTIKADVKKVMQLNGMVPDAKVSKKRKEEPLHPDLKYLNVVYSVPKLEEEELVPPLDDQAWLFGTKPSRNPNLHPNSTMPESGLSHGLGQVWDRAVLIDSPNAFALPYVVPF</sequence>
<proteinExistence type="predicted"/>
<dbReference type="PANTHER" id="PTHR34660">
    <property type="entry name" value="MYB-LIKE PROTEIN X"/>
    <property type="match status" value="1"/>
</dbReference>
<feature type="compositionally biased region" description="Polar residues" evidence="1">
    <location>
        <begin position="212"/>
        <end position="235"/>
    </location>
</feature>